<evidence type="ECO:0000313" key="3">
    <source>
        <dbReference type="Proteomes" id="UP000260644"/>
    </source>
</evidence>
<accession>A0A3E1YDF8</accession>
<dbReference type="OrthoDB" id="9955857at2"/>
<dbReference type="RefSeq" id="WP_116974448.1">
    <property type="nucleotide sequence ID" value="NZ_QPMM01000002.1"/>
</dbReference>
<keyword evidence="1" id="KW-0732">Signal</keyword>
<dbReference type="Proteomes" id="UP000260644">
    <property type="component" value="Unassembled WGS sequence"/>
</dbReference>
<gene>
    <name evidence="2" type="ORF">DVR12_05400</name>
</gene>
<dbReference type="AlphaFoldDB" id="A0A3E1YDF8"/>
<comment type="caution">
    <text evidence="2">The sequence shown here is derived from an EMBL/GenBank/DDBJ whole genome shotgun (WGS) entry which is preliminary data.</text>
</comment>
<feature type="signal peptide" evidence="1">
    <location>
        <begin position="1"/>
        <end position="21"/>
    </location>
</feature>
<evidence type="ECO:0000256" key="1">
    <source>
        <dbReference type="SAM" id="SignalP"/>
    </source>
</evidence>
<keyword evidence="3" id="KW-1185">Reference proteome</keyword>
<name>A0A3E1YDF8_9BACT</name>
<proteinExistence type="predicted"/>
<reference evidence="2 3" key="1">
    <citation type="submission" date="2018-07" db="EMBL/GenBank/DDBJ databases">
        <title>Chitinophaga K2CV101002-2 sp. nov., isolated from a monsoon evergreen broad-leaved forest soil.</title>
        <authorList>
            <person name="Lv Y."/>
        </authorList>
    </citation>
    <scope>NUCLEOTIDE SEQUENCE [LARGE SCALE GENOMIC DNA]</scope>
    <source>
        <strain evidence="2 3">GDMCC 1.1288</strain>
    </source>
</reference>
<organism evidence="2 3">
    <name type="scientific">Chitinophaga silvatica</name>
    <dbReference type="NCBI Taxonomy" id="2282649"/>
    <lineage>
        <taxon>Bacteria</taxon>
        <taxon>Pseudomonadati</taxon>
        <taxon>Bacteroidota</taxon>
        <taxon>Chitinophagia</taxon>
        <taxon>Chitinophagales</taxon>
        <taxon>Chitinophagaceae</taxon>
        <taxon>Chitinophaga</taxon>
    </lineage>
</organism>
<feature type="chain" id="PRO_5017628390" description="Outer membrane protein beta-barrel domain-containing protein" evidence="1">
    <location>
        <begin position="22"/>
        <end position="233"/>
    </location>
</feature>
<sequence>MYNRYLCIGLLLSTFSLAASAQKISIQQAGGIGGFFAHQFAGFNLVNYEARLNYELTPASSISLSGRVTVGYGENDYRKEKKALDSVLHEYDALGVGWGSGIGTFVSYNFGNAATRTAYKKFGGAVGIGFNHKRGRRFVDSTTIWNGSKVRLSGISLDTKFNFPLRNTSWTFNANYTYDLQRYNPDIKGIFSIALLYNIGIHIHETTGISRHQRAIRQKQIRQENKEQKLRSL</sequence>
<protein>
    <recommendedName>
        <fullName evidence="4">Outer membrane protein beta-barrel domain-containing protein</fullName>
    </recommendedName>
</protein>
<evidence type="ECO:0000313" key="2">
    <source>
        <dbReference type="EMBL" id="RFS24640.1"/>
    </source>
</evidence>
<dbReference type="EMBL" id="QPMM01000002">
    <property type="protein sequence ID" value="RFS24640.1"/>
    <property type="molecule type" value="Genomic_DNA"/>
</dbReference>
<evidence type="ECO:0008006" key="4">
    <source>
        <dbReference type="Google" id="ProtNLM"/>
    </source>
</evidence>